<sequence>MARGGRGRTAQGDERSGLVHRGRSGSTPADRNPSGFEGIDSVVQWPEGLTVRRNARWTVAGFMPPAEPESVRDNLDQSAVVLPICRFASTQISGFCLQLNHPRPSEAFACVIFSLVSDRILFHLKSARPLVTRVGMYIFQGAVPTPVAATLI</sequence>
<proteinExistence type="predicted"/>
<evidence type="ECO:0000313" key="2">
    <source>
        <dbReference type="EMBL" id="EPS33146.1"/>
    </source>
</evidence>
<evidence type="ECO:0000256" key="1">
    <source>
        <dbReference type="SAM" id="MobiDB-lite"/>
    </source>
</evidence>
<dbReference type="AlphaFoldDB" id="S7ZWJ2"/>
<protein>
    <submittedName>
        <fullName evidence="2">Uncharacterized protein</fullName>
    </submittedName>
</protein>
<accession>S7ZWJ2</accession>
<name>S7ZWJ2_PENO1</name>
<feature type="region of interest" description="Disordered" evidence="1">
    <location>
        <begin position="1"/>
        <end position="39"/>
    </location>
</feature>
<dbReference type="HOGENOM" id="CLU_1722993_0_0_1"/>
<organism evidence="2 3">
    <name type="scientific">Penicillium oxalicum (strain 114-2 / CGMCC 5302)</name>
    <name type="common">Penicillium decumbens</name>
    <dbReference type="NCBI Taxonomy" id="933388"/>
    <lineage>
        <taxon>Eukaryota</taxon>
        <taxon>Fungi</taxon>
        <taxon>Dikarya</taxon>
        <taxon>Ascomycota</taxon>
        <taxon>Pezizomycotina</taxon>
        <taxon>Eurotiomycetes</taxon>
        <taxon>Eurotiomycetidae</taxon>
        <taxon>Eurotiales</taxon>
        <taxon>Aspergillaceae</taxon>
        <taxon>Penicillium</taxon>
    </lineage>
</organism>
<keyword evidence="3" id="KW-1185">Reference proteome</keyword>
<dbReference type="Proteomes" id="UP000019376">
    <property type="component" value="Unassembled WGS sequence"/>
</dbReference>
<reference evidence="2 3" key="1">
    <citation type="journal article" date="2013" name="PLoS ONE">
        <title>Genomic and secretomic analyses reveal unique features of the lignocellulolytic enzyme system of Penicillium decumbens.</title>
        <authorList>
            <person name="Liu G."/>
            <person name="Zhang L."/>
            <person name="Wei X."/>
            <person name="Zou G."/>
            <person name="Qin Y."/>
            <person name="Ma L."/>
            <person name="Li J."/>
            <person name="Zheng H."/>
            <person name="Wang S."/>
            <person name="Wang C."/>
            <person name="Xun L."/>
            <person name="Zhao G.-P."/>
            <person name="Zhou Z."/>
            <person name="Qu Y."/>
        </authorList>
    </citation>
    <scope>NUCLEOTIDE SEQUENCE [LARGE SCALE GENOMIC DNA]</scope>
    <source>
        <strain evidence="3">114-2 / CGMCC 5302</strain>
    </source>
</reference>
<dbReference type="EMBL" id="KB644415">
    <property type="protein sequence ID" value="EPS33146.1"/>
    <property type="molecule type" value="Genomic_DNA"/>
</dbReference>
<gene>
    <name evidence="2" type="ORF">PDE_08108</name>
</gene>
<evidence type="ECO:0000313" key="3">
    <source>
        <dbReference type="Proteomes" id="UP000019376"/>
    </source>
</evidence>